<feature type="non-terminal residue" evidence="3">
    <location>
        <position position="182"/>
    </location>
</feature>
<dbReference type="InterPro" id="IPR014710">
    <property type="entry name" value="RmlC-like_jellyroll"/>
</dbReference>
<organism evidence="3">
    <name type="scientific">Chromera velia CCMP2878</name>
    <dbReference type="NCBI Taxonomy" id="1169474"/>
    <lineage>
        <taxon>Eukaryota</taxon>
        <taxon>Sar</taxon>
        <taxon>Alveolata</taxon>
        <taxon>Colpodellida</taxon>
        <taxon>Chromeraceae</taxon>
        <taxon>Chromera</taxon>
    </lineage>
</organism>
<gene>
    <name evidence="3" type="ORF">Cvel_25602</name>
</gene>
<sequence length="182" mass="19089">MSGKAPPKLLRVGADAVKSALLKAPEERTERDLRHIGAAMSHVSCLASLDEEGRASLARNASMEEFGEGEAIFTQGQSGERAFLVLEGNVRLVTAAPTVDGGEGEGKGEGETEGGRHDPSAPSPSLLQRQLTRREEREREAVVEEGVGAFLGEEAIRQAAGCIRPCSALAAGSCAVIVIQQV</sequence>
<dbReference type="InterPro" id="IPR018490">
    <property type="entry name" value="cNMP-bd_dom_sf"/>
</dbReference>
<feature type="compositionally biased region" description="Basic and acidic residues" evidence="1">
    <location>
        <begin position="104"/>
        <end position="119"/>
    </location>
</feature>
<protein>
    <recommendedName>
        <fullName evidence="2">Cyclic nucleotide-binding domain-containing protein</fullName>
    </recommendedName>
</protein>
<dbReference type="AlphaFoldDB" id="A0A0G4HAR4"/>
<evidence type="ECO:0000256" key="1">
    <source>
        <dbReference type="SAM" id="MobiDB-lite"/>
    </source>
</evidence>
<feature type="region of interest" description="Disordered" evidence="1">
    <location>
        <begin position="96"/>
        <end position="137"/>
    </location>
</feature>
<dbReference type="PROSITE" id="PS50042">
    <property type="entry name" value="CNMP_BINDING_3"/>
    <property type="match status" value="1"/>
</dbReference>
<evidence type="ECO:0000259" key="2">
    <source>
        <dbReference type="PROSITE" id="PS50042"/>
    </source>
</evidence>
<accession>A0A0G4HAR4</accession>
<dbReference type="Gene3D" id="2.60.120.10">
    <property type="entry name" value="Jelly Rolls"/>
    <property type="match status" value="1"/>
</dbReference>
<dbReference type="PANTHER" id="PTHR23011">
    <property type="entry name" value="CYCLIC NUCLEOTIDE-BINDING DOMAIN CONTAINING PROTEIN"/>
    <property type="match status" value="1"/>
</dbReference>
<evidence type="ECO:0000313" key="3">
    <source>
        <dbReference type="EMBL" id="CEM40859.1"/>
    </source>
</evidence>
<dbReference type="PANTHER" id="PTHR23011:SF28">
    <property type="entry name" value="CYCLIC NUCLEOTIDE-BINDING DOMAIN CONTAINING PROTEIN"/>
    <property type="match status" value="1"/>
</dbReference>
<dbReference type="EMBL" id="CDMZ01002118">
    <property type="protein sequence ID" value="CEM40859.1"/>
    <property type="molecule type" value="Genomic_DNA"/>
</dbReference>
<dbReference type="InterPro" id="IPR000595">
    <property type="entry name" value="cNMP-bd_dom"/>
</dbReference>
<dbReference type="SUPFAM" id="SSF51206">
    <property type="entry name" value="cAMP-binding domain-like"/>
    <property type="match status" value="1"/>
</dbReference>
<feature type="domain" description="Cyclic nucleotide-binding" evidence="2">
    <location>
        <begin position="45"/>
        <end position="111"/>
    </location>
</feature>
<reference evidence="3" key="1">
    <citation type="submission" date="2014-11" db="EMBL/GenBank/DDBJ databases">
        <authorList>
            <person name="Otto D Thomas"/>
            <person name="Naeem Raeece"/>
        </authorList>
    </citation>
    <scope>NUCLEOTIDE SEQUENCE</scope>
</reference>
<name>A0A0G4HAR4_9ALVE</name>
<proteinExistence type="predicted"/>